<keyword evidence="2" id="KW-1185">Reference proteome</keyword>
<dbReference type="Ensembl" id="ENSEBUT00000023384.1">
    <property type="protein sequence ID" value="ENSEBUP00000022808.1"/>
    <property type="gene ID" value="ENSEBUG00000014059.1"/>
</dbReference>
<protein>
    <submittedName>
        <fullName evidence="1">Uncharacterized protein</fullName>
    </submittedName>
</protein>
<dbReference type="AlphaFoldDB" id="A0A8C4R1P2"/>
<evidence type="ECO:0000313" key="2">
    <source>
        <dbReference type="Proteomes" id="UP000694388"/>
    </source>
</evidence>
<accession>A0A8C4R1P2</accession>
<proteinExistence type="predicted"/>
<name>A0A8C4R1P2_EPTBU</name>
<reference evidence="1" key="2">
    <citation type="submission" date="2025-09" db="UniProtKB">
        <authorList>
            <consortium name="Ensembl"/>
        </authorList>
    </citation>
    <scope>IDENTIFICATION</scope>
</reference>
<dbReference type="Proteomes" id="UP000694388">
    <property type="component" value="Unplaced"/>
</dbReference>
<evidence type="ECO:0000313" key="1">
    <source>
        <dbReference type="Ensembl" id="ENSEBUP00000022808.1"/>
    </source>
</evidence>
<sequence length="236" mass="26177">MQDVDAVICNQGHQVCGICRDEESRRSGPRKNCQKHMHRQGMSECECKAALNWTKKFLDFTNCVKKGGVPKAKVLETFSQLEDDKELASPAALCGLMLMLRRSSGAVRDKGPFHQKEGKNTLRNVGKGIALIMKSKSSWKGLTKNEIKHRIGDMYRYMEDVLLSIADGLSIPSRLDFETNEVEMSVNVINTTADAESLTFGKPGLGSIAISKSMLKANSKNGEPFPVVYYCVRIEA</sequence>
<organism evidence="1 2">
    <name type="scientific">Eptatretus burgeri</name>
    <name type="common">Inshore hagfish</name>
    <dbReference type="NCBI Taxonomy" id="7764"/>
    <lineage>
        <taxon>Eukaryota</taxon>
        <taxon>Metazoa</taxon>
        <taxon>Chordata</taxon>
        <taxon>Craniata</taxon>
        <taxon>Vertebrata</taxon>
        <taxon>Cyclostomata</taxon>
        <taxon>Myxini</taxon>
        <taxon>Myxiniformes</taxon>
        <taxon>Myxinidae</taxon>
        <taxon>Eptatretinae</taxon>
        <taxon>Eptatretus</taxon>
    </lineage>
</organism>
<reference evidence="1" key="1">
    <citation type="submission" date="2025-08" db="UniProtKB">
        <authorList>
            <consortium name="Ensembl"/>
        </authorList>
    </citation>
    <scope>IDENTIFICATION</scope>
</reference>